<evidence type="ECO:0000259" key="4">
    <source>
        <dbReference type="SMART" id="SM00563"/>
    </source>
</evidence>
<dbReference type="InterPro" id="IPR002123">
    <property type="entry name" value="Plipid/glycerol_acylTrfase"/>
</dbReference>
<evidence type="ECO:0000256" key="2">
    <source>
        <dbReference type="ARBA" id="ARBA00023315"/>
    </source>
</evidence>
<sequence>MRLMLRAGSSGRPRRRPRTDVDHTAAPRTDGVETPATWLLHGGRPTSRFLIRRRYRIRLHGAEHLPKDGPAIVAANHVGIVDGPLMAIFSPRPVHALTKVEMFEGRTGLVLRLSGQIPLDRFATDPRAVKTTLRLLREGHVVGIFPEGGRGAGELELFHRGAAYLALVTGAPIVPLMMIGTREPGGSLSSLPGRKAEIDMVYGEPFTVDPMPWPRTQDAVADVSTRLRERMLADLEEAKRLTGRSLPGPLPAGQQEPDPGGGVTEKSA</sequence>
<evidence type="ECO:0000256" key="3">
    <source>
        <dbReference type="SAM" id="MobiDB-lite"/>
    </source>
</evidence>
<feature type="domain" description="Phospholipid/glycerol acyltransferase" evidence="4">
    <location>
        <begin position="71"/>
        <end position="181"/>
    </location>
</feature>
<dbReference type="Proteomes" id="UP001500221">
    <property type="component" value="Unassembled WGS sequence"/>
</dbReference>
<dbReference type="EMBL" id="BAABKG010000007">
    <property type="protein sequence ID" value="GAA5156255.1"/>
    <property type="molecule type" value="Genomic_DNA"/>
</dbReference>
<organism evidence="5 6">
    <name type="scientific">Nocardioides marinquilinus</name>
    <dbReference type="NCBI Taxonomy" id="1210400"/>
    <lineage>
        <taxon>Bacteria</taxon>
        <taxon>Bacillati</taxon>
        <taxon>Actinomycetota</taxon>
        <taxon>Actinomycetes</taxon>
        <taxon>Propionibacteriales</taxon>
        <taxon>Nocardioidaceae</taxon>
        <taxon>Nocardioides</taxon>
    </lineage>
</organism>
<keyword evidence="2" id="KW-0012">Acyltransferase</keyword>
<dbReference type="SMART" id="SM00563">
    <property type="entry name" value="PlsC"/>
    <property type="match status" value="1"/>
</dbReference>
<keyword evidence="6" id="KW-1185">Reference proteome</keyword>
<reference evidence="6" key="1">
    <citation type="journal article" date="2019" name="Int. J. Syst. Evol. Microbiol.">
        <title>The Global Catalogue of Microorganisms (GCM) 10K type strain sequencing project: providing services to taxonomists for standard genome sequencing and annotation.</title>
        <authorList>
            <consortium name="The Broad Institute Genomics Platform"/>
            <consortium name="The Broad Institute Genome Sequencing Center for Infectious Disease"/>
            <person name="Wu L."/>
            <person name="Ma J."/>
        </authorList>
    </citation>
    <scope>NUCLEOTIDE SEQUENCE [LARGE SCALE GENOMIC DNA]</scope>
    <source>
        <strain evidence="6">JCM 18459</strain>
    </source>
</reference>
<feature type="compositionally biased region" description="Gly residues" evidence="3">
    <location>
        <begin position="259"/>
        <end position="268"/>
    </location>
</feature>
<proteinExistence type="predicted"/>
<accession>A0ABP9Q3G1</accession>
<evidence type="ECO:0000313" key="6">
    <source>
        <dbReference type="Proteomes" id="UP001500221"/>
    </source>
</evidence>
<dbReference type="CDD" id="cd07989">
    <property type="entry name" value="LPLAT_AGPAT-like"/>
    <property type="match status" value="1"/>
</dbReference>
<gene>
    <name evidence="5" type="ORF">GCM10023340_43560</name>
</gene>
<name>A0ABP9Q3G1_9ACTN</name>
<dbReference type="Pfam" id="PF01553">
    <property type="entry name" value="Acyltransferase"/>
    <property type="match status" value="1"/>
</dbReference>
<dbReference type="PANTHER" id="PTHR10434">
    <property type="entry name" value="1-ACYL-SN-GLYCEROL-3-PHOSPHATE ACYLTRANSFERASE"/>
    <property type="match status" value="1"/>
</dbReference>
<feature type="region of interest" description="Disordered" evidence="3">
    <location>
        <begin position="1"/>
        <end position="30"/>
    </location>
</feature>
<dbReference type="SUPFAM" id="SSF69593">
    <property type="entry name" value="Glycerol-3-phosphate (1)-acyltransferase"/>
    <property type="match status" value="1"/>
</dbReference>
<feature type="region of interest" description="Disordered" evidence="3">
    <location>
        <begin position="238"/>
        <end position="268"/>
    </location>
</feature>
<dbReference type="PANTHER" id="PTHR10434:SF11">
    <property type="entry name" value="1-ACYL-SN-GLYCEROL-3-PHOSPHATE ACYLTRANSFERASE"/>
    <property type="match status" value="1"/>
</dbReference>
<evidence type="ECO:0000256" key="1">
    <source>
        <dbReference type="ARBA" id="ARBA00022679"/>
    </source>
</evidence>
<protein>
    <recommendedName>
        <fullName evidence="4">Phospholipid/glycerol acyltransferase domain-containing protein</fullName>
    </recommendedName>
</protein>
<comment type="caution">
    <text evidence="5">The sequence shown here is derived from an EMBL/GenBank/DDBJ whole genome shotgun (WGS) entry which is preliminary data.</text>
</comment>
<keyword evidence="1" id="KW-0808">Transferase</keyword>
<evidence type="ECO:0000313" key="5">
    <source>
        <dbReference type="EMBL" id="GAA5156255.1"/>
    </source>
</evidence>